<reference evidence="2 3" key="1">
    <citation type="journal article" date="2010" name="Nature">
        <title>Comparative genomics reveals mobile pathogenicity chromosomes in Fusarium.</title>
        <authorList>
            <person name="Ma L.J."/>
            <person name="van der Does H.C."/>
            <person name="Borkovich K.A."/>
            <person name="Coleman J.J."/>
            <person name="Daboussi M.J."/>
            <person name="Di Pietro A."/>
            <person name="Dufresne M."/>
            <person name="Freitag M."/>
            <person name="Grabherr M."/>
            <person name="Henrissat B."/>
            <person name="Houterman P.M."/>
            <person name="Kang S."/>
            <person name="Shim W.B."/>
            <person name="Woloshuk C."/>
            <person name="Xie X."/>
            <person name="Xu J.R."/>
            <person name="Antoniw J."/>
            <person name="Baker S.E."/>
            <person name="Bluhm B.H."/>
            <person name="Breakspear A."/>
            <person name="Brown D.W."/>
            <person name="Butchko R.A."/>
            <person name="Chapman S."/>
            <person name="Coulson R."/>
            <person name="Coutinho P.M."/>
            <person name="Danchin E.G."/>
            <person name="Diener A."/>
            <person name="Gale L.R."/>
            <person name="Gardiner D.M."/>
            <person name="Goff S."/>
            <person name="Hammond-Kosack K.E."/>
            <person name="Hilburn K."/>
            <person name="Hua-Van A."/>
            <person name="Jonkers W."/>
            <person name="Kazan K."/>
            <person name="Kodira C.D."/>
            <person name="Koehrsen M."/>
            <person name="Kumar L."/>
            <person name="Lee Y.H."/>
            <person name="Li L."/>
            <person name="Manners J.M."/>
            <person name="Miranda-Saavedra D."/>
            <person name="Mukherjee M."/>
            <person name="Park G."/>
            <person name="Park J."/>
            <person name="Park S.Y."/>
            <person name="Proctor R.H."/>
            <person name="Regev A."/>
            <person name="Ruiz-Roldan M.C."/>
            <person name="Sain D."/>
            <person name="Sakthikumar S."/>
            <person name="Sykes S."/>
            <person name="Schwartz D.C."/>
            <person name="Turgeon B.G."/>
            <person name="Wapinski I."/>
            <person name="Yoder O."/>
            <person name="Young S."/>
            <person name="Zeng Q."/>
            <person name="Zhou S."/>
            <person name="Galagan J."/>
            <person name="Cuomo C.A."/>
            <person name="Kistler H.C."/>
            <person name="Rep M."/>
        </authorList>
    </citation>
    <scope>NUCLEOTIDE SEQUENCE [LARGE SCALE GENOMIC DNA]</scope>
    <source>
        <strain evidence="3">M3125 / FGSC 7600</strain>
    </source>
</reference>
<dbReference type="GeneID" id="30065387"/>
<dbReference type="VEuPathDB" id="FungiDB:FVEG_07600"/>
<keyword evidence="3" id="KW-1185">Reference proteome</keyword>
<keyword evidence="1" id="KW-0472">Membrane</keyword>
<dbReference type="RefSeq" id="XP_018753715.1">
    <property type="nucleotide sequence ID" value="XM_018896278.1"/>
</dbReference>
<feature type="transmembrane region" description="Helical" evidence="1">
    <location>
        <begin position="134"/>
        <end position="157"/>
    </location>
</feature>
<dbReference type="KEGG" id="fvr:FVEG_07600"/>
<keyword evidence="1" id="KW-1133">Transmembrane helix</keyword>
<dbReference type="Proteomes" id="UP000009096">
    <property type="component" value="Chromosome 8"/>
</dbReference>
<sequence>MDETTRLELKSLISATGSRVPGNASLLHSAGVRESLRHSSPSWNRRVGLAVLLLLIPITYSVILTMMAYLYGKKQSSFGDTVLEVLSIASTLWPILFAAVMGPLLKSIALFRAERGSRLGSLEFLLTSQTTASALKNILAMGWIGSWAIGVIVIWSLSPLGGQAALRSLGLQQNPISTKTPATYYLGNNRSLVQLYYRTGAGVFQGVVDERYLITDMRTVLSASFLTQDVRVSHANTSSPRYNETVTGLGGKWEASRKGRMDLWGNIRIPFLELLPGYDSDDPNAWISVPEDEVVPYASLIGLPIRGGSFEGPGNSTMTVHFHYQTLSCGEAFNGSEWVRNGSKALWLHNTSSSIPLSLQFKGEAELLVRFSRTGYPNIWFDFLNSSAIAEHFASSELEPQSKMQLVMGGECSYATATKGVKRPTPILRICDVSTSYIEMEVGCSRTTIDSDLACLAKRARDTPSYPVKGNLTALSSSRLSRGVLSELPFIGASQHAHKPSILELYLRDPWWIFQRSGGAYIDDPFGTQKTDMDDPYGREKLGCFAPVPPEVIEGRLATALNTIIMSSYEVNVLTGGKGAASANAAVPWQNTTATWTEFDKDIYKLHKPWFITTSMSTAILLICAIANIVIRQRIRAPDFLDSLAGLTRDSPFIDVPQDGSAKSGSDRLETIKNVKVRISDVNPDEEVGKIALTTELKGPKLRWERIYA</sequence>
<evidence type="ECO:0000313" key="2">
    <source>
        <dbReference type="EMBL" id="EWG47524.1"/>
    </source>
</evidence>
<evidence type="ECO:0000256" key="1">
    <source>
        <dbReference type="SAM" id="Phobius"/>
    </source>
</evidence>
<protein>
    <submittedName>
        <fullName evidence="2">Uncharacterized protein</fullName>
    </submittedName>
</protein>
<feature type="transmembrane region" description="Helical" evidence="1">
    <location>
        <begin position="610"/>
        <end position="631"/>
    </location>
</feature>
<accession>W7MIS4</accession>
<organism evidence="2 3">
    <name type="scientific">Gibberella moniliformis (strain M3125 / FGSC 7600)</name>
    <name type="common">Maize ear and stalk rot fungus</name>
    <name type="synonym">Fusarium verticillioides</name>
    <dbReference type="NCBI Taxonomy" id="334819"/>
    <lineage>
        <taxon>Eukaryota</taxon>
        <taxon>Fungi</taxon>
        <taxon>Dikarya</taxon>
        <taxon>Ascomycota</taxon>
        <taxon>Pezizomycotina</taxon>
        <taxon>Sordariomycetes</taxon>
        <taxon>Hypocreomycetidae</taxon>
        <taxon>Hypocreales</taxon>
        <taxon>Nectriaceae</taxon>
        <taxon>Fusarium</taxon>
        <taxon>Fusarium fujikuroi species complex</taxon>
    </lineage>
</organism>
<keyword evidence="1" id="KW-0812">Transmembrane</keyword>
<dbReference type="AlphaFoldDB" id="W7MIS4"/>
<feature type="transmembrane region" description="Helical" evidence="1">
    <location>
        <begin position="91"/>
        <end position="113"/>
    </location>
</feature>
<evidence type="ECO:0000313" key="3">
    <source>
        <dbReference type="Proteomes" id="UP000009096"/>
    </source>
</evidence>
<gene>
    <name evidence="2" type="ORF">FVEG_07600</name>
</gene>
<dbReference type="OrthoDB" id="3692311at2759"/>
<feature type="transmembrane region" description="Helical" evidence="1">
    <location>
        <begin position="47"/>
        <end position="71"/>
    </location>
</feature>
<dbReference type="EMBL" id="DS022250">
    <property type="protein sequence ID" value="EWG47524.1"/>
    <property type="molecule type" value="Genomic_DNA"/>
</dbReference>
<name>W7MIS4_GIBM7</name>
<dbReference type="EMBL" id="CM000585">
    <property type="protein sequence ID" value="EWG47524.1"/>
    <property type="molecule type" value="Genomic_DNA"/>
</dbReference>
<proteinExistence type="predicted"/>